<dbReference type="PANTHER" id="PTHR42730">
    <property type="entry name" value="2-OXOGLUTARATE SYNTHASE SUBUNIT KORC"/>
    <property type="match status" value="1"/>
</dbReference>
<evidence type="ECO:0000259" key="2">
    <source>
        <dbReference type="Pfam" id="PF01558"/>
    </source>
</evidence>
<organism evidence="3">
    <name type="scientific">hydrothermal vent metagenome</name>
    <dbReference type="NCBI Taxonomy" id="652676"/>
    <lineage>
        <taxon>unclassified sequences</taxon>
        <taxon>metagenomes</taxon>
        <taxon>ecological metagenomes</taxon>
    </lineage>
</organism>
<accession>A0A3B0S4S9</accession>
<dbReference type="Gene3D" id="3.40.920.10">
    <property type="entry name" value="Pyruvate-ferredoxin oxidoreductase, PFOR, domain III"/>
    <property type="match status" value="1"/>
</dbReference>
<dbReference type="AlphaFoldDB" id="A0A3B0S4S9"/>
<evidence type="ECO:0000256" key="1">
    <source>
        <dbReference type="ARBA" id="ARBA00023002"/>
    </source>
</evidence>
<dbReference type="InterPro" id="IPR019752">
    <property type="entry name" value="Pyrv/ketoisovalerate_OxRed_cat"/>
</dbReference>
<reference evidence="3" key="1">
    <citation type="submission" date="2018-06" db="EMBL/GenBank/DDBJ databases">
        <authorList>
            <person name="Zhirakovskaya E."/>
        </authorList>
    </citation>
    <scope>NUCLEOTIDE SEQUENCE</scope>
</reference>
<sequence>MKNLEMRFSGAGGQGLQLCAKIFSRALTGEGYHVSMSQSYEPTSRGGLSRADIVASDGTPDYPLTTDLNTVLILDQAAADASEGIIRNDALVIVDPRRTKTPPKGKFKVIELPLSETAISLGSERVTNVVATGVIAELSDDIELEIVERALRQSSPKKFLDMNMDALRAGVELARGVKSA</sequence>
<proteinExistence type="predicted"/>
<dbReference type="EMBL" id="UOED01000057">
    <property type="protein sequence ID" value="VAV90375.1"/>
    <property type="molecule type" value="Genomic_DNA"/>
</dbReference>
<dbReference type="EC" id="1.2.7.3" evidence="3"/>
<evidence type="ECO:0000313" key="3">
    <source>
        <dbReference type="EMBL" id="VAV90375.1"/>
    </source>
</evidence>
<dbReference type="GO" id="GO:0047553">
    <property type="term" value="F:2-oxoglutarate synthase activity"/>
    <property type="evidence" value="ECO:0007669"/>
    <property type="project" value="UniProtKB-EC"/>
</dbReference>
<feature type="domain" description="Pyruvate/ketoisovalerate oxidoreductase catalytic" evidence="2">
    <location>
        <begin position="12"/>
        <end position="172"/>
    </location>
</feature>
<protein>
    <submittedName>
        <fullName evidence="3">2-oxoglutarate oxidoreductase, gamma subunit</fullName>
        <ecNumber evidence="3">1.2.7.3</ecNumber>
    </submittedName>
</protein>
<name>A0A3B0S4S9_9ZZZZ</name>
<gene>
    <name evidence="3" type="ORF">MNBD_ALPHA02-842</name>
</gene>
<dbReference type="PANTHER" id="PTHR42730:SF1">
    <property type="entry name" value="2-OXOGLUTARATE SYNTHASE SUBUNIT KORC"/>
    <property type="match status" value="1"/>
</dbReference>
<dbReference type="Pfam" id="PF01558">
    <property type="entry name" value="POR"/>
    <property type="match status" value="1"/>
</dbReference>
<dbReference type="InterPro" id="IPR052554">
    <property type="entry name" value="2-oxoglutarate_synth_KorC"/>
</dbReference>
<dbReference type="SUPFAM" id="SSF53323">
    <property type="entry name" value="Pyruvate-ferredoxin oxidoreductase, PFOR, domain III"/>
    <property type="match status" value="1"/>
</dbReference>
<dbReference type="InterPro" id="IPR002869">
    <property type="entry name" value="Pyrv_flavodox_OxRed_cen"/>
</dbReference>
<keyword evidence="1 3" id="KW-0560">Oxidoreductase</keyword>